<dbReference type="InterPro" id="IPR019836">
    <property type="entry name" value="Verru/Chthon_D"/>
</dbReference>
<reference evidence="2 3" key="1">
    <citation type="journal article" date="2011" name="J. Bacteriol.">
        <title>Genome sequence of Chthoniobacter flavus Ellin428, an aerobic heterotrophic soil bacterium.</title>
        <authorList>
            <person name="Kant R."/>
            <person name="van Passel M.W."/>
            <person name="Palva A."/>
            <person name="Lucas S."/>
            <person name="Lapidus A."/>
            <person name="Glavina Del Rio T."/>
            <person name="Dalin E."/>
            <person name="Tice H."/>
            <person name="Bruce D."/>
            <person name="Goodwin L."/>
            <person name="Pitluck S."/>
            <person name="Larimer F.W."/>
            <person name="Land M.L."/>
            <person name="Hauser L."/>
            <person name="Sangwan P."/>
            <person name="de Vos W.M."/>
            <person name="Janssen P.H."/>
            <person name="Smidt H."/>
        </authorList>
    </citation>
    <scope>NUCLEOTIDE SEQUENCE [LARGE SCALE GENOMIC DNA]</scope>
    <source>
        <strain evidence="2 3">Ellin428</strain>
    </source>
</reference>
<dbReference type="NCBIfam" id="TIGR02532">
    <property type="entry name" value="IV_pilin_GFxxxE"/>
    <property type="match status" value="1"/>
</dbReference>
<dbReference type="STRING" id="497964.CfE428DRAFT_5072"/>
<gene>
    <name evidence="2" type="ORF">CfE428DRAFT_5072</name>
</gene>
<dbReference type="SUPFAM" id="SSF54523">
    <property type="entry name" value="Pili subunits"/>
    <property type="match status" value="1"/>
</dbReference>
<name>B4D832_9BACT</name>
<evidence type="ECO:0000256" key="1">
    <source>
        <dbReference type="SAM" id="Phobius"/>
    </source>
</evidence>
<dbReference type="InParanoid" id="B4D832"/>
<evidence type="ECO:0000313" key="3">
    <source>
        <dbReference type="Proteomes" id="UP000005824"/>
    </source>
</evidence>
<proteinExistence type="predicted"/>
<dbReference type="Proteomes" id="UP000005824">
    <property type="component" value="Unassembled WGS sequence"/>
</dbReference>
<dbReference type="Gene3D" id="3.30.700.10">
    <property type="entry name" value="Glycoprotein, Type 4 Pilin"/>
    <property type="match status" value="1"/>
</dbReference>
<dbReference type="eggNOG" id="ENOG5033X8V">
    <property type="taxonomic scope" value="Bacteria"/>
</dbReference>
<dbReference type="Pfam" id="PF07963">
    <property type="entry name" value="N_methyl"/>
    <property type="match status" value="1"/>
</dbReference>
<keyword evidence="1" id="KW-0472">Membrane</keyword>
<organism evidence="2 3">
    <name type="scientific">Chthoniobacter flavus Ellin428</name>
    <dbReference type="NCBI Taxonomy" id="497964"/>
    <lineage>
        <taxon>Bacteria</taxon>
        <taxon>Pseudomonadati</taxon>
        <taxon>Verrucomicrobiota</taxon>
        <taxon>Spartobacteria</taxon>
        <taxon>Chthoniobacterales</taxon>
        <taxon>Chthoniobacteraceae</taxon>
        <taxon>Chthoniobacter</taxon>
    </lineage>
</organism>
<feature type="transmembrane region" description="Helical" evidence="1">
    <location>
        <begin position="12"/>
        <end position="38"/>
    </location>
</feature>
<keyword evidence="3" id="KW-1185">Reference proteome</keyword>
<protein>
    <recommendedName>
        <fullName evidence="4">Verru_Chthon cassette protein D</fullName>
    </recommendedName>
</protein>
<comment type="caution">
    <text evidence="2">The sequence shown here is derived from an EMBL/GenBank/DDBJ whole genome shotgun (WGS) entry which is preliminary data.</text>
</comment>
<evidence type="ECO:0000313" key="2">
    <source>
        <dbReference type="EMBL" id="EDY17386.1"/>
    </source>
</evidence>
<dbReference type="AlphaFoldDB" id="B4D832"/>
<keyword evidence="1" id="KW-0812">Transmembrane</keyword>
<evidence type="ECO:0008006" key="4">
    <source>
        <dbReference type="Google" id="ProtNLM"/>
    </source>
</evidence>
<dbReference type="EMBL" id="ABVL01000020">
    <property type="protein sequence ID" value="EDY17386.1"/>
    <property type="molecule type" value="Genomic_DNA"/>
</dbReference>
<accession>B4D832</accession>
<dbReference type="InterPro" id="IPR012902">
    <property type="entry name" value="N_methyl_site"/>
</dbReference>
<dbReference type="NCBIfam" id="TIGR02596">
    <property type="entry name" value="Verru_Chthon cassette protein D"/>
    <property type="match status" value="1"/>
</dbReference>
<keyword evidence="1" id="KW-1133">Transmembrane helix</keyword>
<sequence length="219" mass="24153">MNRMNPRRSFARAFSLVELIIVIAIILILIALITPAVVPLLRASNVNQSAAMLMDELNLAHQTALTQNRDVEVRFYQVASKSDPNDLQFRAFRSFLPNPLNAAAAQPLSEIRYLPEPAIISSNAQYSTLLDYGSIGGQRAGLMKGQETLPGNTDPTTYISFLFRSTGGTNLTPVDPPDGRWFLTLYLENAPKNAATGIPDNYFTALVEPVTGRIRTFRP</sequence>
<dbReference type="InterPro" id="IPR045584">
    <property type="entry name" value="Pilin-like"/>
</dbReference>